<sequence>MSPHNFRNYFTLIKNPNNPTNALAVCNWCIRKYGGLGTAQLKPECCTVNRARLCRNHLSKCEAFHEANTEEEVQRILALP</sequence>
<accession>A0ACA9S644</accession>
<comment type="caution">
    <text evidence="1">The sequence shown here is derived from an EMBL/GenBank/DDBJ whole genome shotgun (WGS) entry which is preliminary data.</text>
</comment>
<name>A0ACA9S644_9GLOM</name>
<organism evidence="1 2">
    <name type="scientific">Racocetra persica</name>
    <dbReference type="NCBI Taxonomy" id="160502"/>
    <lineage>
        <taxon>Eukaryota</taxon>
        <taxon>Fungi</taxon>
        <taxon>Fungi incertae sedis</taxon>
        <taxon>Mucoromycota</taxon>
        <taxon>Glomeromycotina</taxon>
        <taxon>Glomeromycetes</taxon>
        <taxon>Diversisporales</taxon>
        <taxon>Gigasporaceae</taxon>
        <taxon>Racocetra</taxon>
    </lineage>
</organism>
<protein>
    <submittedName>
        <fullName evidence="1">28918_t:CDS:1</fullName>
    </submittedName>
</protein>
<dbReference type="Proteomes" id="UP000789920">
    <property type="component" value="Unassembled WGS sequence"/>
</dbReference>
<dbReference type="EMBL" id="CAJVQC010096116">
    <property type="protein sequence ID" value="CAG8828798.1"/>
    <property type="molecule type" value="Genomic_DNA"/>
</dbReference>
<gene>
    <name evidence="1" type="ORF">RPERSI_LOCUS27336</name>
</gene>
<evidence type="ECO:0000313" key="1">
    <source>
        <dbReference type="EMBL" id="CAG8828798.1"/>
    </source>
</evidence>
<keyword evidence="2" id="KW-1185">Reference proteome</keyword>
<reference evidence="1" key="1">
    <citation type="submission" date="2021-06" db="EMBL/GenBank/DDBJ databases">
        <authorList>
            <person name="Kallberg Y."/>
            <person name="Tangrot J."/>
            <person name="Rosling A."/>
        </authorList>
    </citation>
    <scope>NUCLEOTIDE SEQUENCE</scope>
    <source>
        <strain evidence="1">MA461A</strain>
    </source>
</reference>
<feature type="non-terminal residue" evidence="1">
    <location>
        <position position="80"/>
    </location>
</feature>
<evidence type="ECO:0000313" key="2">
    <source>
        <dbReference type="Proteomes" id="UP000789920"/>
    </source>
</evidence>
<proteinExistence type="predicted"/>